<organism evidence="1 2">
    <name type="scientific">Gossypium australe</name>
    <dbReference type="NCBI Taxonomy" id="47621"/>
    <lineage>
        <taxon>Eukaryota</taxon>
        <taxon>Viridiplantae</taxon>
        <taxon>Streptophyta</taxon>
        <taxon>Embryophyta</taxon>
        <taxon>Tracheophyta</taxon>
        <taxon>Spermatophyta</taxon>
        <taxon>Magnoliopsida</taxon>
        <taxon>eudicotyledons</taxon>
        <taxon>Gunneridae</taxon>
        <taxon>Pentapetalae</taxon>
        <taxon>rosids</taxon>
        <taxon>malvids</taxon>
        <taxon>Malvales</taxon>
        <taxon>Malvaceae</taxon>
        <taxon>Malvoideae</taxon>
        <taxon>Gossypium</taxon>
    </lineage>
</organism>
<proteinExistence type="predicted"/>
<keyword evidence="2" id="KW-1185">Reference proteome</keyword>
<comment type="caution">
    <text evidence="1">The sequence shown here is derived from an EMBL/GenBank/DDBJ whole genome shotgun (WGS) entry which is preliminary data.</text>
</comment>
<dbReference type="PANTHER" id="PTHR34482">
    <property type="entry name" value="DNA DAMAGE-INDUCIBLE PROTEIN 1-LIKE"/>
    <property type="match status" value="1"/>
</dbReference>
<reference evidence="2" key="1">
    <citation type="journal article" date="2019" name="Plant Biotechnol. J.">
        <title>Genome sequencing of the Australian wild diploid species Gossypium australe highlights disease resistance and delayed gland morphogenesis.</title>
        <authorList>
            <person name="Cai Y."/>
            <person name="Cai X."/>
            <person name="Wang Q."/>
            <person name="Wang P."/>
            <person name="Zhang Y."/>
            <person name="Cai C."/>
            <person name="Xu Y."/>
            <person name="Wang K."/>
            <person name="Zhou Z."/>
            <person name="Wang C."/>
            <person name="Geng S."/>
            <person name="Li B."/>
            <person name="Dong Q."/>
            <person name="Hou Y."/>
            <person name="Wang H."/>
            <person name="Ai P."/>
            <person name="Liu Z."/>
            <person name="Yi F."/>
            <person name="Sun M."/>
            <person name="An G."/>
            <person name="Cheng J."/>
            <person name="Zhang Y."/>
            <person name="Shi Q."/>
            <person name="Xie Y."/>
            <person name="Shi X."/>
            <person name="Chang Y."/>
            <person name="Huang F."/>
            <person name="Chen Y."/>
            <person name="Hong S."/>
            <person name="Mi L."/>
            <person name="Sun Q."/>
            <person name="Zhang L."/>
            <person name="Zhou B."/>
            <person name="Peng R."/>
            <person name="Zhang X."/>
            <person name="Liu F."/>
        </authorList>
    </citation>
    <scope>NUCLEOTIDE SEQUENCE [LARGE SCALE GENOMIC DNA]</scope>
    <source>
        <strain evidence="2">cv. PA1801</strain>
    </source>
</reference>
<accession>A0A5B6VB81</accession>
<protein>
    <submittedName>
        <fullName evidence="1">Gag-Pol polyprotein</fullName>
    </submittedName>
</protein>
<dbReference type="AlphaFoldDB" id="A0A5B6VB81"/>
<gene>
    <name evidence="1" type="ORF">EPI10_001432</name>
</gene>
<name>A0A5B6VB81_9ROSI</name>
<dbReference type="PANTHER" id="PTHR34482:SF36">
    <property type="entry name" value="RETROTRANSPOSON GAG DOMAIN-CONTAINING PROTEIN"/>
    <property type="match status" value="1"/>
</dbReference>
<dbReference type="Proteomes" id="UP000325315">
    <property type="component" value="Unassembled WGS sequence"/>
</dbReference>
<sequence length="176" mass="20187">MGPKTSEPLLMMILRESSFSSRTQFGKYARECVSSEAIMCKRFVDGLHEEIRVLVGILELKEFVPNSFAKRKEKLILRLKILERDFRASHIKNHPRSTASTGISIRDRDLRYFSSKPQATSIASVGSVRNVGSECKHCNKKHYVECRLVKGACFKCGSLDHYLWVCPEKFTVERDQ</sequence>
<evidence type="ECO:0000313" key="2">
    <source>
        <dbReference type="Proteomes" id="UP000325315"/>
    </source>
</evidence>
<dbReference type="OrthoDB" id="8066754at2759"/>
<evidence type="ECO:0000313" key="1">
    <source>
        <dbReference type="EMBL" id="KAA3466333.1"/>
    </source>
</evidence>
<dbReference type="EMBL" id="SMMG02000007">
    <property type="protein sequence ID" value="KAA3466333.1"/>
    <property type="molecule type" value="Genomic_DNA"/>
</dbReference>